<dbReference type="InterPro" id="IPR051159">
    <property type="entry name" value="Hexapeptide_acetyltransf"/>
</dbReference>
<sequence length="197" mass="21884">MNRKSNYGIFEVITNIIDLLISKCFFSSVRLIRLPFYIRGKKYIDFGKQITLGRYCRFDVLGTHESKILSFGDNVVVGDNVRISCIEKIRIGKNVLIGSRVLIIDNAHGKYDGQDADTPYTPPNLRTLQSEPIEVGDNVWIGEGAVIQKGVRIGSGCVIAANTVVTKDVPKNSIVAGLPGRIIKQFNSEKNKWEAVN</sequence>
<dbReference type="Proteomes" id="UP000073494">
    <property type="component" value="Unassembled WGS sequence"/>
</dbReference>
<dbReference type="PANTHER" id="PTHR23416:SF78">
    <property type="entry name" value="LIPOPOLYSACCHARIDE BIOSYNTHESIS O-ACETYL TRANSFERASE WBBJ-RELATED"/>
    <property type="match status" value="1"/>
</dbReference>
<proteinExistence type="predicted"/>
<keyword evidence="2" id="KW-0012">Acyltransferase</keyword>
<name>A0A0Z8FC86_STRSU</name>
<dbReference type="RefSeq" id="WP_044773618.1">
    <property type="nucleotide sequence ID" value="NZ_CEFG01000004.1"/>
</dbReference>
<evidence type="ECO:0000256" key="1">
    <source>
        <dbReference type="SAM" id="Phobius"/>
    </source>
</evidence>
<keyword evidence="1" id="KW-0472">Membrane</keyword>
<dbReference type="InterPro" id="IPR011004">
    <property type="entry name" value="Trimer_LpxA-like_sf"/>
</dbReference>
<evidence type="ECO:0000313" key="2">
    <source>
        <dbReference type="EMBL" id="CYU77618.1"/>
    </source>
</evidence>
<keyword evidence="2" id="KW-0808">Transferase</keyword>
<dbReference type="Pfam" id="PF00132">
    <property type="entry name" value="Hexapep"/>
    <property type="match status" value="1"/>
</dbReference>
<protein>
    <submittedName>
        <fullName evidence="2">2,3,4,5-tetrahydropyridine-2-carboxylate N-succinyltransferase</fullName>
        <ecNumber evidence="2">2.3.1.117</ecNumber>
        <ecNumber evidence="2">2.3.1.18</ecNumber>
    </submittedName>
</protein>
<dbReference type="GO" id="GO:0008666">
    <property type="term" value="F:2,3,4,5-tetrahydropyridine-2,6-dicarboxylate N-succinyltransferase activity"/>
    <property type="evidence" value="ECO:0007669"/>
    <property type="project" value="UniProtKB-EC"/>
</dbReference>
<dbReference type="EC" id="2.3.1.117" evidence="2"/>
<dbReference type="EMBL" id="FIHD01000007">
    <property type="protein sequence ID" value="CYU77618.1"/>
    <property type="molecule type" value="Genomic_DNA"/>
</dbReference>
<keyword evidence="1" id="KW-1133">Transmembrane helix</keyword>
<dbReference type="CDD" id="cd04647">
    <property type="entry name" value="LbH_MAT_like"/>
    <property type="match status" value="1"/>
</dbReference>
<dbReference type="EC" id="2.3.1.18" evidence="2"/>
<organism evidence="2">
    <name type="scientific">Streptococcus suis</name>
    <dbReference type="NCBI Taxonomy" id="1307"/>
    <lineage>
        <taxon>Bacteria</taxon>
        <taxon>Bacillati</taxon>
        <taxon>Bacillota</taxon>
        <taxon>Bacilli</taxon>
        <taxon>Lactobacillales</taxon>
        <taxon>Streptococcaceae</taxon>
        <taxon>Streptococcus</taxon>
    </lineage>
</organism>
<dbReference type="AlphaFoldDB" id="A0A0Z8FC86"/>
<dbReference type="Pfam" id="PF14602">
    <property type="entry name" value="Hexapep_2"/>
    <property type="match status" value="1"/>
</dbReference>
<dbReference type="InterPro" id="IPR001451">
    <property type="entry name" value="Hexapep"/>
</dbReference>
<dbReference type="PANTHER" id="PTHR23416">
    <property type="entry name" value="SIALIC ACID SYNTHASE-RELATED"/>
    <property type="match status" value="1"/>
</dbReference>
<feature type="transmembrane region" description="Helical" evidence="1">
    <location>
        <begin position="12"/>
        <end position="32"/>
    </location>
</feature>
<dbReference type="SUPFAM" id="SSF51161">
    <property type="entry name" value="Trimeric LpxA-like enzymes"/>
    <property type="match status" value="1"/>
</dbReference>
<dbReference type="Gene3D" id="2.160.10.10">
    <property type="entry name" value="Hexapeptide repeat proteins"/>
    <property type="match status" value="1"/>
</dbReference>
<accession>A0A0Z8FC86</accession>
<reference evidence="2" key="1">
    <citation type="submission" date="2016-02" db="EMBL/GenBank/DDBJ databases">
        <authorList>
            <consortium name="Pathogen Informatics"/>
        </authorList>
    </citation>
    <scope>NUCLEOTIDE SEQUENCE [LARGE SCALE GENOMIC DNA]</scope>
    <source>
        <strain evidence="2">LSS54</strain>
    </source>
</reference>
<keyword evidence="1" id="KW-0812">Transmembrane</keyword>
<dbReference type="GO" id="GO:0008870">
    <property type="term" value="F:galactoside O-acetyltransferase activity"/>
    <property type="evidence" value="ECO:0007669"/>
    <property type="project" value="UniProtKB-EC"/>
</dbReference>
<gene>
    <name evidence="2" type="primary">dapD</name>
    <name evidence="2" type="ORF">ERS132416_00588</name>
</gene>